<dbReference type="EMBL" id="JACQXR010000144">
    <property type="protein sequence ID" value="MBI4727656.1"/>
    <property type="molecule type" value="Genomic_DNA"/>
</dbReference>
<dbReference type="AlphaFoldDB" id="A0A933MLM2"/>
<evidence type="ECO:0000313" key="2">
    <source>
        <dbReference type="EMBL" id="MBI4727656.1"/>
    </source>
</evidence>
<dbReference type="InterPro" id="IPR001387">
    <property type="entry name" value="Cro/C1-type_HTH"/>
</dbReference>
<dbReference type="Proteomes" id="UP000736328">
    <property type="component" value="Unassembled WGS sequence"/>
</dbReference>
<accession>A0A933MLM2</accession>
<protein>
    <submittedName>
        <fullName evidence="2">Helix-turn-helix transcriptional regulator</fullName>
    </submittedName>
</protein>
<evidence type="ECO:0000259" key="1">
    <source>
        <dbReference type="Pfam" id="PF13443"/>
    </source>
</evidence>
<reference evidence="2" key="1">
    <citation type="submission" date="2020-07" db="EMBL/GenBank/DDBJ databases">
        <title>Huge and variable diversity of episymbiotic CPR bacteria and DPANN archaea in groundwater ecosystems.</title>
        <authorList>
            <person name="He C.Y."/>
            <person name="Keren R."/>
            <person name="Whittaker M."/>
            <person name="Farag I.F."/>
            <person name="Doudna J."/>
            <person name="Cate J.H.D."/>
            <person name="Banfield J.F."/>
        </authorList>
    </citation>
    <scope>NUCLEOTIDE SEQUENCE</scope>
    <source>
        <strain evidence="2">NC_groundwater_1520_Pr4_B-0.1um_53_5</strain>
    </source>
</reference>
<feature type="domain" description="HTH cro/C1-type" evidence="1">
    <location>
        <begin position="26"/>
        <end position="67"/>
    </location>
</feature>
<comment type="caution">
    <text evidence="2">The sequence shown here is derived from an EMBL/GenBank/DDBJ whole genome shotgun (WGS) entry which is preliminary data.</text>
</comment>
<proteinExistence type="predicted"/>
<sequence>MLSFNFAKIFAARGIVKPVPYLIEQGLSPNYATKIAHSRFVRLDLPHLERLCIILNCTPNDLLEWTPSAKNKANPDHPLYSLKREEEKMIKLAQVINSLPIESLDEVQQAVESIKEKTKASR</sequence>
<organism evidence="2 3">
    <name type="scientific">candidate division TA06 bacterium</name>
    <dbReference type="NCBI Taxonomy" id="2250710"/>
    <lineage>
        <taxon>Bacteria</taxon>
        <taxon>Bacteria division TA06</taxon>
    </lineage>
</organism>
<evidence type="ECO:0000313" key="3">
    <source>
        <dbReference type="Proteomes" id="UP000736328"/>
    </source>
</evidence>
<name>A0A933MLM2_UNCT6</name>
<dbReference type="Pfam" id="PF13443">
    <property type="entry name" value="HTH_26"/>
    <property type="match status" value="1"/>
</dbReference>
<gene>
    <name evidence="2" type="ORF">HY768_10650</name>
</gene>